<dbReference type="EMBL" id="CM032190">
    <property type="protein sequence ID" value="KAG7086513.1"/>
    <property type="molecule type" value="Genomic_DNA"/>
</dbReference>
<protein>
    <recommendedName>
        <fullName evidence="6">Glycoside hydrolase family 88 protein</fullName>
    </recommendedName>
</protein>
<name>A0A9P7RNM6_9AGAR</name>
<dbReference type="Proteomes" id="UP001049176">
    <property type="component" value="Chromosome 10"/>
</dbReference>
<accession>A0A9P7RNM6</accession>
<comment type="caution">
    <text evidence="4">The sequence shown here is derived from an EMBL/GenBank/DDBJ whole genome shotgun (WGS) entry which is preliminary data.</text>
</comment>
<dbReference type="InterPro" id="IPR008928">
    <property type="entry name" value="6-hairpin_glycosidase_sf"/>
</dbReference>
<reference evidence="4" key="1">
    <citation type="journal article" date="2021" name="Genome Biol. Evol.">
        <title>The assembled and annotated genome of the fairy-ring fungus Marasmius oreades.</title>
        <authorList>
            <person name="Hiltunen M."/>
            <person name="Ament-Velasquez S.L."/>
            <person name="Johannesson H."/>
        </authorList>
    </citation>
    <scope>NUCLEOTIDE SEQUENCE</scope>
    <source>
        <strain evidence="4">03SP1</strain>
    </source>
</reference>
<evidence type="ECO:0000313" key="4">
    <source>
        <dbReference type="EMBL" id="KAG7086513.1"/>
    </source>
</evidence>
<evidence type="ECO:0000313" key="5">
    <source>
        <dbReference type="Proteomes" id="UP001049176"/>
    </source>
</evidence>
<dbReference type="Gene3D" id="1.50.10.10">
    <property type="match status" value="1"/>
</dbReference>
<proteinExistence type="inferred from homology"/>
<comment type="similarity">
    <text evidence="2">Belongs to the glycosyl hydrolase 88 family.</text>
</comment>
<dbReference type="PANTHER" id="PTHR36845:SF1">
    <property type="entry name" value="HYDROLASE, PUTATIVE (AFU_ORTHOLOGUE AFUA_7G05090)-RELATED"/>
    <property type="match status" value="1"/>
</dbReference>
<dbReference type="GeneID" id="66071542"/>
<dbReference type="GO" id="GO:0052757">
    <property type="term" value="F:chondroitin hydrolase activity"/>
    <property type="evidence" value="ECO:0007669"/>
    <property type="project" value="TreeGrafter"/>
</dbReference>
<dbReference type="InterPro" id="IPR012341">
    <property type="entry name" value="6hp_glycosidase-like_sf"/>
</dbReference>
<evidence type="ECO:0000256" key="1">
    <source>
        <dbReference type="ARBA" id="ARBA00022801"/>
    </source>
</evidence>
<feature type="signal peptide" evidence="3">
    <location>
        <begin position="1"/>
        <end position="25"/>
    </location>
</feature>
<evidence type="ECO:0000256" key="2">
    <source>
        <dbReference type="ARBA" id="ARBA00038358"/>
    </source>
</evidence>
<dbReference type="PANTHER" id="PTHR36845">
    <property type="entry name" value="HYDROLASE, PUTATIVE (AFU_ORTHOLOGUE AFUA_7G05090)-RELATED"/>
    <property type="match status" value="1"/>
</dbReference>
<dbReference type="SUPFAM" id="SSF48208">
    <property type="entry name" value="Six-hairpin glycosidases"/>
    <property type="match status" value="1"/>
</dbReference>
<evidence type="ECO:0000256" key="3">
    <source>
        <dbReference type="SAM" id="SignalP"/>
    </source>
</evidence>
<dbReference type="AlphaFoldDB" id="A0A9P7RNM6"/>
<keyword evidence="1" id="KW-0378">Hydrolase</keyword>
<gene>
    <name evidence="4" type="ORF">E1B28_002466</name>
</gene>
<dbReference type="OrthoDB" id="2317065at2759"/>
<organism evidence="4 5">
    <name type="scientific">Marasmius oreades</name>
    <name type="common">fairy-ring Marasmius</name>
    <dbReference type="NCBI Taxonomy" id="181124"/>
    <lineage>
        <taxon>Eukaryota</taxon>
        <taxon>Fungi</taxon>
        <taxon>Dikarya</taxon>
        <taxon>Basidiomycota</taxon>
        <taxon>Agaricomycotina</taxon>
        <taxon>Agaricomycetes</taxon>
        <taxon>Agaricomycetidae</taxon>
        <taxon>Agaricales</taxon>
        <taxon>Marasmiineae</taxon>
        <taxon>Marasmiaceae</taxon>
        <taxon>Marasmius</taxon>
    </lineage>
</organism>
<dbReference type="RefSeq" id="XP_043002984.1">
    <property type="nucleotide sequence ID" value="XM_043159384.1"/>
</dbReference>
<keyword evidence="3" id="KW-0732">Signal</keyword>
<dbReference type="InterPro" id="IPR052369">
    <property type="entry name" value="UG_Glycosaminoglycan_Hydrolase"/>
</dbReference>
<feature type="chain" id="PRO_5040363707" description="Glycoside hydrolase family 88 protein" evidence="3">
    <location>
        <begin position="26"/>
        <end position="414"/>
    </location>
</feature>
<keyword evidence="5" id="KW-1185">Reference proteome</keyword>
<sequence>MAGASISKVQVFCHGLLVLITSLYTDIHNIPPPELFSPLIPQKVLRTYSSLPTPTQYPQWTGTPFGKWDYFVPDTWTSGFFPATLYEMHTRQTLCTENPDVAGLGKDWLQLGRKACDGLAALPGRNTQGHDVGFLSFAFLEELKINSKNETAIAVVNGFAADLANRFVPGAGVTRSWDSADLSLVQVIIDNMMNLELLFVSADLTGNNTLREIAIRHADTTMKNHIRPDGSTWHVVEYDAQSGLVVSKQTAQGYSDDSAWARGQVWAIYGFSQMYERTSQKHYLVTARRLANYFLTNIPQDGIVPWDFKAPLQDHKVPGGVRPADSSAATAGATALLLLASLEPDDLQAERWIWGAVKVLQKITELAWSPSWNSLLANGTVNWPNNNYLTGIVYGDYYFIKAGNELVRLGLASC</sequence>
<dbReference type="KEGG" id="more:E1B28_002466"/>
<dbReference type="GO" id="GO:0000272">
    <property type="term" value="P:polysaccharide catabolic process"/>
    <property type="evidence" value="ECO:0007669"/>
    <property type="project" value="TreeGrafter"/>
</dbReference>
<evidence type="ECO:0008006" key="6">
    <source>
        <dbReference type="Google" id="ProtNLM"/>
    </source>
</evidence>